<dbReference type="EC" id="3.-.-.-" evidence="3"/>
<protein>
    <submittedName>
        <fullName evidence="3">Probable polyketide biosynthesis zinc-dependent hydrolase BaeB</fullName>
        <ecNumber evidence="3">3.-.-.-</ecNumber>
    </submittedName>
</protein>
<dbReference type="GO" id="GO:0016787">
    <property type="term" value="F:hydrolase activity"/>
    <property type="evidence" value="ECO:0007669"/>
    <property type="project" value="UniProtKB-KW"/>
</dbReference>
<organism evidence="3 4">
    <name type="scientific">Rothia aeria</name>
    <dbReference type="NCBI Taxonomy" id="172042"/>
    <lineage>
        <taxon>Bacteria</taxon>
        <taxon>Bacillati</taxon>
        <taxon>Actinomycetota</taxon>
        <taxon>Actinomycetes</taxon>
        <taxon>Micrococcales</taxon>
        <taxon>Micrococcaceae</taxon>
        <taxon>Rothia</taxon>
    </lineage>
</organism>
<dbReference type="InterPro" id="IPR036866">
    <property type="entry name" value="RibonucZ/Hydroxyglut_hydro"/>
</dbReference>
<evidence type="ECO:0000313" key="4">
    <source>
        <dbReference type="Proteomes" id="UP000282386"/>
    </source>
</evidence>
<dbReference type="Gene3D" id="3.60.15.10">
    <property type="entry name" value="Ribonuclease Z/Hydroxyacylglutathione hydrolase-like"/>
    <property type="match status" value="1"/>
</dbReference>
<keyword evidence="3" id="KW-0378">Hydrolase</keyword>
<dbReference type="SUPFAM" id="SSF56281">
    <property type="entry name" value="Metallo-hydrolase/oxidoreductase"/>
    <property type="match status" value="1"/>
</dbReference>
<evidence type="ECO:0000256" key="1">
    <source>
        <dbReference type="SAM" id="MobiDB-lite"/>
    </source>
</evidence>
<proteinExistence type="predicted"/>
<dbReference type="EMBL" id="LR134479">
    <property type="protein sequence ID" value="VEI23157.1"/>
    <property type="molecule type" value="Genomic_DNA"/>
</dbReference>
<dbReference type="AlphaFoldDB" id="A0A7Z9A5G9"/>
<dbReference type="PANTHER" id="PTHR46233">
    <property type="entry name" value="HYDROXYACYLGLUTATHIONE HYDROLASE GLOC"/>
    <property type="match status" value="1"/>
</dbReference>
<dbReference type="PANTHER" id="PTHR46233:SF1">
    <property type="entry name" value="CONSERVED PROTEIN"/>
    <property type="match status" value="1"/>
</dbReference>
<feature type="region of interest" description="Disordered" evidence="1">
    <location>
        <begin position="263"/>
        <end position="283"/>
    </location>
</feature>
<dbReference type="CDD" id="cd06262">
    <property type="entry name" value="metallo-hydrolase-like_MBL-fold"/>
    <property type="match status" value="1"/>
</dbReference>
<name>A0A7Z9A5G9_9MICC</name>
<sequence length="283" mass="31373">MYSDTWFCPKLKSSQYLIRTSPTLKSMSTYPESTLLFENPEFTVRALSVSEMDNSVYLLTMRHSGEQLLIDPADDAEALYAFTLDALLHDCPHLELTDAQDHRVRVIESEADFEAVRQRAIGVTSIVVTHGHWDHIRAINGLEKFTGAITSAGAEDIEAIHELEGFKVEESLMGGETFDFYGSDTVVRTISVPGHTPGSIVYVLESVWEDGSPATLLFTGDALFPGGVGKTDSRQQFGELFANVLEKLFGAFDDDTIVLPGHGRSTTLGEERPHLEEWGERGW</sequence>
<reference evidence="3 4" key="1">
    <citation type="submission" date="2018-12" db="EMBL/GenBank/DDBJ databases">
        <authorList>
            <consortium name="Pathogen Informatics"/>
        </authorList>
    </citation>
    <scope>NUCLEOTIDE SEQUENCE [LARGE SCALE GENOMIC DNA]</scope>
    <source>
        <strain evidence="3 4">NCTC10207</strain>
    </source>
</reference>
<gene>
    <name evidence="3" type="primary">baeB</name>
    <name evidence="3" type="ORF">NCTC10207_01254</name>
</gene>
<dbReference type="InterPro" id="IPR001279">
    <property type="entry name" value="Metallo-B-lactamas"/>
</dbReference>
<dbReference type="Proteomes" id="UP000282386">
    <property type="component" value="Chromosome"/>
</dbReference>
<evidence type="ECO:0000313" key="3">
    <source>
        <dbReference type="EMBL" id="VEI23157.1"/>
    </source>
</evidence>
<feature type="domain" description="Metallo-beta-lactamase" evidence="2">
    <location>
        <begin position="53"/>
        <end position="262"/>
    </location>
</feature>
<dbReference type="InterPro" id="IPR051453">
    <property type="entry name" value="MBL_Glyoxalase_II"/>
</dbReference>
<feature type="compositionally biased region" description="Basic and acidic residues" evidence="1">
    <location>
        <begin position="269"/>
        <end position="283"/>
    </location>
</feature>
<evidence type="ECO:0000259" key="2">
    <source>
        <dbReference type="SMART" id="SM00849"/>
    </source>
</evidence>
<accession>A0A7Z9A5G9</accession>
<dbReference type="SMART" id="SM00849">
    <property type="entry name" value="Lactamase_B"/>
    <property type="match status" value="1"/>
</dbReference>
<dbReference type="Pfam" id="PF00753">
    <property type="entry name" value="Lactamase_B"/>
    <property type="match status" value="1"/>
</dbReference>